<dbReference type="GO" id="GO:1901678">
    <property type="term" value="P:iron coordination entity transport"/>
    <property type="evidence" value="ECO:0007669"/>
    <property type="project" value="UniProtKB-ARBA"/>
</dbReference>
<evidence type="ECO:0000256" key="4">
    <source>
        <dbReference type="ARBA" id="ARBA00022729"/>
    </source>
</evidence>
<evidence type="ECO:0000256" key="3">
    <source>
        <dbReference type="ARBA" id="ARBA00022448"/>
    </source>
</evidence>
<feature type="domain" description="Fe/B12 periplasmic-binding" evidence="6">
    <location>
        <begin position="69"/>
        <end position="324"/>
    </location>
</feature>
<evidence type="ECO:0000259" key="6">
    <source>
        <dbReference type="PROSITE" id="PS50983"/>
    </source>
</evidence>
<dbReference type="PROSITE" id="PS50983">
    <property type="entry name" value="FE_B12_PBP"/>
    <property type="match status" value="1"/>
</dbReference>
<feature type="signal peptide" evidence="5">
    <location>
        <begin position="1"/>
        <end position="27"/>
    </location>
</feature>
<gene>
    <name evidence="7" type="ORF">K8V56_07555</name>
</gene>
<keyword evidence="4 5" id="KW-0732">Signal</keyword>
<evidence type="ECO:0000313" key="8">
    <source>
        <dbReference type="Proteomes" id="UP000698173"/>
    </source>
</evidence>
<dbReference type="AlphaFoldDB" id="A0A921KE65"/>
<reference evidence="7" key="2">
    <citation type="submission" date="2021-09" db="EMBL/GenBank/DDBJ databases">
        <authorList>
            <person name="Gilroy R."/>
        </authorList>
    </citation>
    <scope>NUCLEOTIDE SEQUENCE</scope>
    <source>
        <strain evidence="7">CHK171-7178</strain>
    </source>
</reference>
<comment type="similarity">
    <text evidence="2">Belongs to the bacterial solute-binding protein 8 family.</text>
</comment>
<dbReference type="PANTHER" id="PTHR30532">
    <property type="entry name" value="IRON III DICITRATE-BINDING PERIPLASMIC PROTEIN"/>
    <property type="match status" value="1"/>
</dbReference>
<dbReference type="PROSITE" id="PS51257">
    <property type="entry name" value="PROKAR_LIPOPROTEIN"/>
    <property type="match status" value="1"/>
</dbReference>
<evidence type="ECO:0000256" key="5">
    <source>
        <dbReference type="SAM" id="SignalP"/>
    </source>
</evidence>
<comment type="caution">
    <text evidence="7">The sequence shown here is derived from an EMBL/GenBank/DDBJ whole genome shotgun (WGS) entry which is preliminary data.</text>
</comment>
<accession>A0A921KE65</accession>
<dbReference type="GO" id="GO:0030288">
    <property type="term" value="C:outer membrane-bounded periplasmic space"/>
    <property type="evidence" value="ECO:0007669"/>
    <property type="project" value="TreeGrafter"/>
</dbReference>
<protein>
    <submittedName>
        <fullName evidence="7">ABC transporter substrate-binding protein</fullName>
    </submittedName>
</protein>
<dbReference type="Proteomes" id="UP000698173">
    <property type="component" value="Unassembled WGS sequence"/>
</dbReference>
<sequence length="328" mass="36532">MVKNRSHRVFYLVLVMLAVMIAGCGNASGQISENKKGSAAVKNDKAESELPETRIVKTIHGDIEIPANAKRIVVDSYLPTLLILGEKPVGATKTDLENVHIQDLITDIESTGESAVETILSLNPDLIISADAEKSTFEKFSKMAPTVIIPYETYSDAYEEVRAIGEMLGKEKEAEEWLTTFDEKIQQQRDKVKAVMGEGETVSIFGAFGKDSYIYGDGIYRGGQAIYKHLQLTPPERIKTELIDAGETYKQVSFEVLTDYAGDYIFFDQSHGGTLDKEDPVWESVEAVKKNNVFYLDGKRFWPYDPIAVLAQAEEVADMLVAKKQNEK</sequence>
<feature type="chain" id="PRO_5038116744" evidence="5">
    <location>
        <begin position="28"/>
        <end position="328"/>
    </location>
</feature>
<dbReference type="InterPro" id="IPR051313">
    <property type="entry name" value="Bact_iron-sidero_bind"/>
</dbReference>
<proteinExistence type="inferred from homology"/>
<dbReference type="Gene3D" id="3.40.50.1980">
    <property type="entry name" value="Nitrogenase molybdenum iron protein domain"/>
    <property type="match status" value="2"/>
</dbReference>
<evidence type="ECO:0000313" key="7">
    <source>
        <dbReference type="EMBL" id="HJF31619.1"/>
    </source>
</evidence>
<organism evidence="7 8">
    <name type="scientific">Sporosarcina psychrophila</name>
    <name type="common">Bacillus psychrophilus</name>
    <dbReference type="NCBI Taxonomy" id="1476"/>
    <lineage>
        <taxon>Bacteria</taxon>
        <taxon>Bacillati</taxon>
        <taxon>Bacillota</taxon>
        <taxon>Bacilli</taxon>
        <taxon>Bacillales</taxon>
        <taxon>Caryophanaceae</taxon>
        <taxon>Sporosarcina</taxon>
    </lineage>
</organism>
<dbReference type="PANTHER" id="PTHR30532:SF26">
    <property type="entry name" value="IRON(3+)-HYDROXAMATE-BINDING PROTEIN FHUD"/>
    <property type="match status" value="1"/>
</dbReference>
<comment type="subcellular location">
    <subcellularLocation>
        <location evidence="1">Cell envelope</location>
    </subcellularLocation>
</comment>
<reference evidence="7" key="1">
    <citation type="journal article" date="2021" name="PeerJ">
        <title>Extensive microbial diversity within the chicken gut microbiome revealed by metagenomics and culture.</title>
        <authorList>
            <person name="Gilroy R."/>
            <person name="Ravi A."/>
            <person name="Getino M."/>
            <person name="Pursley I."/>
            <person name="Horton D.L."/>
            <person name="Alikhan N.F."/>
            <person name="Baker D."/>
            <person name="Gharbi K."/>
            <person name="Hall N."/>
            <person name="Watson M."/>
            <person name="Adriaenssens E.M."/>
            <person name="Foster-Nyarko E."/>
            <person name="Jarju S."/>
            <person name="Secka A."/>
            <person name="Antonio M."/>
            <person name="Oren A."/>
            <person name="Chaudhuri R.R."/>
            <person name="La Ragione R."/>
            <person name="Hildebrand F."/>
            <person name="Pallen M.J."/>
        </authorList>
    </citation>
    <scope>NUCLEOTIDE SEQUENCE</scope>
    <source>
        <strain evidence="7">CHK171-7178</strain>
    </source>
</reference>
<evidence type="ECO:0000256" key="1">
    <source>
        <dbReference type="ARBA" id="ARBA00004196"/>
    </source>
</evidence>
<dbReference type="SUPFAM" id="SSF53807">
    <property type="entry name" value="Helical backbone' metal receptor"/>
    <property type="match status" value="1"/>
</dbReference>
<dbReference type="Pfam" id="PF01497">
    <property type="entry name" value="Peripla_BP_2"/>
    <property type="match status" value="1"/>
</dbReference>
<dbReference type="InterPro" id="IPR002491">
    <property type="entry name" value="ABC_transptr_periplasmic_BD"/>
</dbReference>
<name>A0A921KE65_SPOPS</name>
<keyword evidence="3" id="KW-0813">Transport</keyword>
<evidence type="ECO:0000256" key="2">
    <source>
        <dbReference type="ARBA" id="ARBA00008814"/>
    </source>
</evidence>
<dbReference type="EMBL" id="DYWT01000127">
    <property type="protein sequence ID" value="HJF31619.1"/>
    <property type="molecule type" value="Genomic_DNA"/>
</dbReference>